<accession>A0ABM8PL13</accession>
<name>A0ABM8PL13_9HYPH</name>
<protein>
    <submittedName>
        <fullName evidence="3">SH3 domain-containing protein</fullName>
    </submittedName>
</protein>
<evidence type="ECO:0000259" key="2">
    <source>
        <dbReference type="Pfam" id="PF08239"/>
    </source>
</evidence>
<organism evidence="3 4">
    <name type="scientific">Pseudorhizobium endolithicum</name>
    <dbReference type="NCBI Taxonomy" id="1191678"/>
    <lineage>
        <taxon>Bacteria</taxon>
        <taxon>Pseudomonadati</taxon>
        <taxon>Pseudomonadota</taxon>
        <taxon>Alphaproteobacteria</taxon>
        <taxon>Hyphomicrobiales</taxon>
        <taxon>Rhizobiaceae</taxon>
        <taxon>Rhizobium/Agrobacterium group</taxon>
        <taxon>Pseudorhizobium</taxon>
    </lineage>
</organism>
<evidence type="ECO:0000256" key="1">
    <source>
        <dbReference type="SAM" id="SignalP"/>
    </source>
</evidence>
<reference evidence="3 4" key="1">
    <citation type="submission" date="2020-11" db="EMBL/GenBank/DDBJ databases">
        <authorList>
            <person name="Lassalle F."/>
        </authorList>
    </citation>
    <scope>NUCLEOTIDE SEQUENCE [LARGE SCALE GENOMIC DNA]</scope>
    <source>
        <strain evidence="3 4">JC140</strain>
    </source>
</reference>
<feature type="domain" description="SH3b" evidence="2">
    <location>
        <begin position="40"/>
        <end position="93"/>
    </location>
</feature>
<comment type="caution">
    <text evidence="3">The sequence shown here is derived from an EMBL/GenBank/DDBJ whole genome shotgun (WGS) entry which is preliminary data.</text>
</comment>
<dbReference type="InterPro" id="IPR003646">
    <property type="entry name" value="SH3-like_bac-type"/>
</dbReference>
<sequence>MRTTIILANIIAALAFGAFPAKGQVVVGEEHCVVNVRTDDALNMRSAASAHSRIISTLRYGRCGVMVIDQCKGQWCPVEDGYNGGWVHRRYISMVSPAMYCVNGPAEEALQVRAYPASSSRVVTALPANQCDIQLLPYSTQGWQKIRVSGYEGWVPARTLFGQ</sequence>
<dbReference type="Proteomes" id="UP000606921">
    <property type="component" value="Unassembled WGS sequence"/>
</dbReference>
<dbReference type="EMBL" id="CABFWF030000011">
    <property type="protein sequence ID" value="CAD7035794.1"/>
    <property type="molecule type" value="Genomic_DNA"/>
</dbReference>
<dbReference type="RefSeq" id="WP_142592494.1">
    <property type="nucleotide sequence ID" value="NZ_CABFWF030000011.1"/>
</dbReference>
<proteinExistence type="predicted"/>
<gene>
    <name evidence="3" type="ORF">REJC140_03453</name>
</gene>
<feature type="domain" description="SH3b" evidence="2">
    <location>
        <begin position="109"/>
        <end position="160"/>
    </location>
</feature>
<keyword evidence="1" id="KW-0732">Signal</keyword>
<feature type="chain" id="PRO_5045237148" evidence="1">
    <location>
        <begin position="24"/>
        <end position="163"/>
    </location>
</feature>
<dbReference type="Gene3D" id="2.30.30.40">
    <property type="entry name" value="SH3 Domains"/>
    <property type="match status" value="2"/>
</dbReference>
<dbReference type="Pfam" id="PF08239">
    <property type="entry name" value="SH3_3"/>
    <property type="match status" value="2"/>
</dbReference>
<feature type="signal peptide" evidence="1">
    <location>
        <begin position="1"/>
        <end position="23"/>
    </location>
</feature>
<evidence type="ECO:0000313" key="4">
    <source>
        <dbReference type="Proteomes" id="UP000606921"/>
    </source>
</evidence>
<keyword evidence="4" id="KW-1185">Reference proteome</keyword>
<evidence type="ECO:0000313" key="3">
    <source>
        <dbReference type="EMBL" id="CAD7035794.1"/>
    </source>
</evidence>